<dbReference type="PROSITE" id="PS51931">
    <property type="entry name" value="BMC_CP"/>
    <property type="match status" value="2"/>
</dbReference>
<feature type="domain" description="BMC circularly permuted" evidence="3">
    <location>
        <begin position="1"/>
        <end position="111"/>
    </location>
</feature>
<dbReference type="Pfam" id="PF00936">
    <property type="entry name" value="BMC"/>
    <property type="match status" value="1"/>
</dbReference>
<evidence type="ECO:0000259" key="3">
    <source>
        <dbReference type="PROSITE" id="PS51931"/>
    </source>
</evidence>
<dbReference type="InterPro" id="IPR000249">
    <property type="entry name" value="BMC_dom"/>
</dbReference>
<dbReference type="SMART" id="SM00877">
    <property type="entry name" value="BMC"/>
    <property type="match status" value="2"/>
</dbReference>
<organism evidence="4 5">
    <name type="scientific">Candidatus Avoscillospira avistercoris</name>
    <dbReference type="NCBI Taxonomy" id="2840707"/>
    <lineage>
        <taxon>Bacteria</taxon>
        <taxon>Bacillati</taxon>
        <taxon>Bacillota</taxon>
        <taxon>Clostridia</taxon>
        <taxon>Eubacteriales</taxon>
        <taxon>Oscillospiraceae</taxon>
        <taxon>Oscillospiraceae incertae sedis</taxon>
        <taxon>Candidatus Avoscillospira</taxon>
    </lineage>
</organism>
<dbReference type="Proteomes" id="UP000886741">
    <property type="component" value="Unassembled WGS sequence"/>
</dbReference>
<accession>A0A9D1FBU0</accession>
<evidence type="ECO:0000256" key="1">
    <source>
        <dbReference type="ARBA" id="ARBA00024322"/>
    </source>
</evidence>
<reference evidence="4" key="2">
    <citation type="journal article" date="2021" name="PeerJ">
        <title>Extensive microbial diversity within the chicken gut microbiome revealed by metagenomics and culture.</title>
        <authorList>
            <person name="Gilroy R."/>
            <person name="Ravi A."/>
            <person name="Getino M."/>
            <person name="Pursley I."/>
            <person name="Horton D.L."/>
            <person name="Alikhan N.F."/>
            <person name="Baker D."/>
            <person name="Gharbi K."/>
            <person name="Hall N."/>
            <person name="Watson M."/>
            <person name="Adriaenssens E.M."/>
            <person name="Foster-Nyarko E."/>
            <person name="Jarju S."/>
            <person name="Secka A."/>
            <person name="Antonio M."/>
            <person name="Oren A."/>
            <person name="Chaudhuri R.R."/>
            <person name="La Ragione R."/>
            <person name="Hildebrand F."/>
            <person name="Pallen M.J."/>
        </authorList>
    </citation>
    <scope>NUCLEOTIDE SEQUENCE</scope>
    <source>
        <strain evidence="4">ChiBcec16-1751</strain>
    </source>
</reference>
<dbReference type="NCBIfam" id="TIGR04502">
    <property type="entry name" value="microcomp_EutL"/>
    <property type="match status" value="1"/>
</dbReference>
<protein>
    <submittedName>
        <fullName evidence="4">Ethanolamine utilization microcompartment protein EutL</fullName>
    </submittedName>
</protein>
<sequence>MTGDTLPVEILTLQLIANVSPDLARRLGLDSRHKSIGLLSTDCDDVTYMALDEATKKAAVDVVYARSLYAGAANASTRLAGEVIGILAGPNPSEVTAGLQSAADFLRSGVGFQTANDTGDVVYLAHCVSRTGSYLSKVAKVPQGEAIAYLIAPPVEAMVALDAALKAADVRMTALFAPPSETNFAGGLLTGTQSACIAACDAFGEAVRAVAAAPQSYGG</sequence>
<dbReference type="NCBIfam" id="NF011934">
    <property type="entry name" value="PRK15405.1"/>
    <property type="match status" value="1"/>
</dbReference>
<name>A0A9D1FBU0_9FIRM</name>
<keyword evidence="2" id="KW-1283">Bacterial microcompartment</keyword>
<reference evidence="4" key="1">
    <citation type="submission" date="2020-10" db="EMBL/GenBank/DDBJ databases">
        <authorList>
            <person name="Gilroy R."/>
        </authorList>
    </citation>
    <scope>NUCLEOTIDE SEQUENCE</scope>
    <source>
        <strain evidence="4">ChiBcec16-1751</strain>
    </source>
</reference>
<comment type="caution">
    <text evidence="4">The sequence shown here is derived from an EMBL/GenBank/DDBJ whole genome shotgun (WGS) entry which is preliminary data.</text>
</comment>
<dbReference type="InterPro" id="IPR030983">
    <property type="entry name" value="EutL"/>
</dbReference>
<dbReference type="GO" id="GO:0005198">
    <property type="term" value="F:structural molecule activity"/>
    <property type="evidence" value="ECO:0007669"/>
    <property type="project" value="InterPro"/>
</dbReference>
<dbReference type="EMBL" id="DVJJ01000162">
    <property type="protein sequence ID" value="HIS65786.1"/>
    <property type="molecule type" value="Genomic_DNA"/>
</dbReference>
<evidence type="ECO:0000256" key="2">
    <source>
        <dbReference type="ARBA" id="ARBA00024446"/>
    </source>
</evidence>
<dbReference type="AlphaFoldDB" id="A0A9D1FBU0"/>
<feature type="domain" description="BMC circularly permuted" evidence="3">
    <location>
        <begin position="112"/>
        <end position="217"/>
    </location>
</feature>
<dbReference type="PIRSF" id="PIRSF012290">
    <property type="entry name" value="EutL_PduB"/>
    <property type="match status" value="1"/>
</dbReference>
<dbReference type="Gene3D" id="3.30.70.1710">
    <property type="match status" value="2"/>
</dbReference>
<proteinExistence type="predicted"/>
<dbReference type="InterPro" id="IPR044870">
    <property type="entry name" value="BMC_CP"/>
</dbReference>
<comment type="subcellular location">
    <subcellularLocation>
        <location evidence="1">Bacterial microcompartment</location>
    </subcellularLocation>
</comment>
<gene>
    <name evidence="4" type="primary">eutL</name>
    <name evidence="4" type="ORF">IAA83_10545</name>
</gene>
<dbReference type="InterPro" id="IPR037233">
    <property type="entry name" value="CcmK-like_sf"/>
</dbReference>
<evidence type="ECO:0000313" key="4">
    <source>
        <dbReference type="EMBL" id="HIS65786.1"/>
    </source>
</evidence>
<dbReference type="InterPro" id="IPR009193">
    <property type="entry name" value="EutL_PduB"/>
</dbReference>
<evidence type="ECO:0000313" key="5">
    <source>
        <dbReference type="Proteomes" id="UP000886741"/>
    </source>
</evidence>
<dbReference type="GO" id="GO:0031469">
    <property type="term" value="C:bacterial microcompartment"/>
    <property type="evidence" value="ECO:0007669"/>
    <property type="project" value="UniProtKB-SubCell"/>
</dbReference>